<keyword evidence="4" id="KW-0057">Aromatic amino acid biosynthesis</keyword>
<comment type="cofactor">
    <cofactor evidence="1">
        <name>NAD(+)</name>
        <dbReference type="ChEBI" id="CHEBI:57540"/>
    </cofactor>
</comment>
<dbReference type="GO" id="GO:0009073">
    <property type="term" value="P:aromatic amino acid family biosynthetic process"/>
    <property type="evidence" value="ECO:0007669"/>
    <property type="project" value="UniProtKB-KW"/>
</dbReference>
<evidence type="ECO:0000313" key="8">
    <source>
        <dbReference type="EMBL" id="PRQ47374.1"/>
    </source>
</evidence>
<dbReference type="Pfam" id="PF24621">
    <property type="entry name" value="DHQS_C"/>
    <property type="match status" value="1"/>
</dbReference>
<keyword evidence="2" id="KW-0028">Amino-acid biosynthesis</keyword>
<dbReference type="Proteomes" id="UP000238479">
    <property type="component" value="Chromosome 2"/>
</dbReference>
<dbReference type="InterPro" id="IPR050071">
    <property type="entry name" value="Dehydroquinate_synthase"/>
</dbReference>
<organism evidence="8 9">
    <name type="scientific">Rosa chinensis</name>
    <name type="common">China rose</name>
    <dbReference type="NCBI Taxonomy" id="74649"/>
    <lineage>
        <taxon>Eukaryota</taxon>
        <taxon>Viridiplantae</taxon>
        <taxon>Streptophyta</taxon>
        <taxon>Embryophyta</taxon>
        <taxon>Tracheophyta</taxon>
        <taxon>Spermatophyta</taxon>
        <taxon>Magnoliopsida</taxon>
        <taxon>eudicotyledons</taxon>
        <taxon>Gunneridae</taxon>
        <taxon>Pentapetalae</taxon>
        <taxon>rosids</taxon>
        <taxon>fabids</taxon>
        <taxon>Rosales</taxon>
        <taxon>Rosaceae</taxon>
        <taxon>Rosoideae</taxon>
        <taxon>Rosoideae incertae sedis</taxon>
        <taxon>Rosa</taxon>
    </lineage>
</organism>
<evidence type="ECO:0000256" key="4">
    <source>
        <dbReference type="ARBA" id="ARBA00023141"/>
    </source>
</evidence>
<dbReference type="AlphaFoldDB" id="A0A2P6RLR3"/>
<dbReference type="Gramene" id="PRQ47374">
    <property type="protein sequence ID" value="PRQ47374"/>
    <property type="gene ID" value="RchiOBHm_Chr2g0099011"/>
</dbReference>
<feature type="domain" description="3-dehydroquinate synthase C-terminal" evidence="7">
    <location>
        <begin position="77"/>
        <end position="171"/>
    </location>
</feature>
<evidence type="ECO:0000256" key="5">
    <source>
        <dbReference type="ARBA" id="ARBA00023239"/>
    </source>
</evidence>
<gene>
    <name evidence="8" type="ORF">RchiOBHm_Chr2g0099011</name>
</gene>
<reference evidence="8 9" key="1">
    <citation type="journal article" date="2018" name="Nat. Genet.">
        <title>The Rosa genome provides new insights in the design of modern roses.</title>
        <authorList>
            <person name="Bendahmane M."/>
        </authorList>
    </citation>
    <scope>NUCLEOTIDE SEQUENCE [LARGE SCALE GENOMIC DNA]</scope>
    <source>
        <strain evidence="9">cv. Old Blush</strain>
    </source>
</reference>
<proteinExistence type="predicted"/>
<keyword evidence="3" id="KW-0520">NAD</keyword>
<name>A0A2P6RLR3_ROSCH</name>
<keyword evidence="5 8" id="KW-0456">Lyase</keyword>
<evidence type="ECO:0000256" key="2">
    <source>
        <dbReference type="ARBA" id="ARBA00022605"/>
    </source>
</evidence>
<dbReference type="Gene3D" id="3.40.50.1970">
    <property type="match status" value="1"/>
</dbReference>
<evidence type="ECO:0000256" key="1">
    <source>
        <dbReference type="ARBA" id="ARBA00001911"/>
    </source>
</evidence>
<dbReference type="SUPFAM" id="SSF56796">
    <property type="entry name" value="Dehydroquinate synthase-like"/>
    <property type="match status" value="1"/>
</dbReference>
<dbReference type="Pfam" id="PF01761">
    <property type="entry name" value="DHQ_synthase"/>
    <property type="match status" value="1"/>
</dbReference>
<feature type="domain" description="3-dehydroquinate synthase N-terminal" evidence="6">
    <location>
        <begin position="21"/>
        <end position="75"/>
    </location>
</feature>
<evidence type="ECO:0000259" key="7">
    <source>
        <dbReference type="Pfam" id="PF24621"/>
    </source>
</evidence>
<accession>A0A2P6RLR3</accession>
<dbReference type="STRING" id="74649.A0A2P6RLR3"/>
<comment type="caution">
    <text evidence="8">The sequence shown here is derived from an EMBL/GenBank/DDBJ whole genome shotgun (WGS) entry which is preliminary data.</text>
</comment>
<dbReference type="GO" id="GO:0003856">
    <property type="term" value="F:3-dehydroquinate synthase activity"/>
    <property type="evidence" value="ECO:0007669"/>
    <property type="project" value="UniProtKB-EC"/>
</dbReference>
<dbReference type="OMA" id="AIENGKW"/>
<dbReference type="CDD" id="cd08195">
    <property type="entry name" value="DHQS"/>
    <property type="match status" value="1"/>
</dbReference>
<dbReference type="InterPro" id="IPR030960">
    <property type="entry name" value="DHQS/DOIS_N"/>
</dbReference>
<keyword evidence="9" id="KW-1185">Reference proteome</keyword>
<dbReference type="InterPro" id="IPR056179">
    <property type="entry name" value="DHQS_C"/>
</dbReference>
<dbReference type="Gene3D" id="1.20.1090.10">
    <property type="entry name" value="Dehydroquinate synthase-like - alpha domain"/>
    <property type="match status" value="1"/>
</dbReference>
<dbReference type="PANTHER" id="PTHR43622">
    <property type="entry name" value="3-DEHYDROQUINATE SYNTHASE"/>
    <property type="match status" value="1"/>
</dbReference>
<dbReference type="EC" id="4.2.3.4" evidence="8"/>
<sequence>MDTLMKVFDKAIESRLDRRCTFIPTTVMSQVDSSAGDKTGFNHSLGKNLIGTIYQPKSLLIDTDTINTLPDRELASGLAEVIELGLVRDAEFFEWQERNMDVLISRDPNALAYAIKRSCEMKAETVSLDELEGGLRAILNFGHTFGHAIENGKWFHGEAVAAGMRVDNIVEQANLPIGPPESMTLETFRSLMALNKLMGC</sequence>
<evidence type="ECO:0000259" key="6">
    <source>
        <dbReference type="Pfam" id="PF01761"/>
    </source>
</evidence>
<dbReference type="EMBL" id="PDCK01000040">
    <property type="protein sequence ID" value="PRQ47374.1"/>
    <property type="molecule type" value="Genomic_DNA"/>
</dbReference>
<protein>
    <submittedName>
        <fullName evidence="8">Putative 3-dehydroquinate synthase</fullName>
        <ecNumber evidence="8">4.2.3.4</ecNumber>
    </submittedName>
</protein>
<evidence type="ECO:0000313" key="9">
    <source>
        <dbReference type="Proteomes" id="UP000238479"/>
    </source>
</evidence>
<dbReference type="PANTHER" id="PTHR43622:SF7">
    <property type="entry name" value="3-DEHYDROQUINATE SYNTHASE, CHLOROPLASTIC"/>
    <property type="match status" value="1"/>
</dbReference>
<dbReference type="GO" id="GO:0008652">
    <property type="term" value="P:amino acid biosynthetic process"/>
    <property type="evidence" value="ECO:0007669"/>
    <property type="project" value="UniProtKB-KW"/>
</dbReference>
<evidence type="ECO:0000256" key="3">
    <source>
        <dbReference type="ARBA" id="ARBA00023027"/>
    </source>
</evidence>